<dbReference type="OrthoDB" id="193395at2157"/>
<dbReference type="Pfam" id="PF13439">
    <property type="entry name" value="Glyco_transf_4"/>
    <property type="match status" value="1"/>
</dbReference>
<dbReference type="KEGG" id="nvr:FEJ81_07010"/>
<accession>A0A4P8WFK5</accession>
<evidence type="ECO:0000313" key="3">
    <source>
        <dbReference type="Proteomes" id="UP000302218"/>
    </source>
</evidence>
<dbReference type="RefSeq" id="WP_138244613.1">
    <property type="nucleotide sequence ID" value="NZ_CP040330.1"/>
</dbReference>
<proteinExistence type="predicted"/>
<dbReference type="PANTHER" id="PTHR12526">
    <property type="entry name" value="GLYCOSYLTRANSFERASE"/>
    <property type="match status" value="1"/>
</dbReference>
<dbReference type="SUPFAM" id="SSF53756">
    <property type="entry name" value="UDP-Glycosyltransferase/glycogen phosphorylase"/>
    <property type="match status" value="1"/>
</dbReference>
<protein>
    <submittedName>
        <fullName evidence="2">Glycosyltransferase</fullName>
    </submittedName>
</protein>
<dbReference type="GeneID" id="40265009"/>
<dbReference type="AlphaFoldDB" id="A0A4P8WFK5"/>
<dbReference type="InterPro" id="IPR028098">
    <property type="entry name" value="Glyco_trans_4-like_N"/>
</dbReference>
<gene>
    <name evidence="2" type="ORF">FEJ81_07010</name>
</gene>
<dbReference type="Gene3D" id="3.40.50.2000">
    <property type="entry name" value="Glycogen Phosphorylase B"/>
    <property type="match status" value="3"/>
</dbReference>
<dbReference type="EMBL" id="CP040330">
    <property type="protein sequence ID" value="QCS42117.1"/>
    <property type="molecule type" value="Genomic_DNA"/>
</dbReference>
<name>A0A4P8WFK5_9EURY</name>
<dbReference type="Proteomes" id="UP000302218">
    <property type="component" value="Chromosome"/>
</dbReference>
<organism evidence="2 3">
    <name type="scientific">Natrinema versiforme</name>
    <dbReference type="NCBI Taxonomy" id="88724"/>
    <lineage>
        <taxon>Archaea</taxon>
        <taxon>Methanobacteriati</taxon>
        <taxon>Methanobacteriota</taxon>
        <taxon>Stenosarchaea group</taxon>
        <taxon>Halobacteria</taxon>
        <taxon>Halobacteriales</taxon>
        <taxon>Natrialbaceae</taxon>
        <taxon>Natrinema</taxon>
    </lineage>
</organism>
<evidence type="ECO:0000313" key="2">
    <source>
        <dbReference type="EMBL" id="QCS42117.1"/>
    </source>
</evidence>
<dbReference type="Pfam" id="PF13692">
    <property type="entry name" value="Glyco_trans_1_4"/>
    <property type="match status" value="1"/>
</dbReference>
<sequence>MHVLTLTANADAPFMNQQMAALEDRGVSFTTVPVAGEVDADTDRSPADYIRTVPEVIKEAGNGYDLIHAHYGLTAPMALAQLRKPVVLSLWGSDVHGPIAPVSRASAPFCDEVIVMSEEMREVLGRDCTVIPDGVDLELFRPEPQEQAKATVGWDDDESAYNVLFPYSPARGVKNYPRAERVVSVVDNLLERPVRLRTVYGVDHDAVADYMNAADALVLTSDSEGSPNSVKEALACNLPVVAADVGDVRERLAGVNPSHVATSDEDLVRGLIDVLERDERSNGREAASEVSIERTAERMLAVYERVAGTVIETEASSERKRVQGAAGLE</sequence>
<reference evidence="3" key="1">
    <citation type="submission" date="2019-05" db="EMBL/GenBank/DDBJ databases">
        <title>Genome sequence and methylation pattern of the halophilic Archaeon Natrinema versiforme BOL5-4.</title>
        <authorList>
            <person name="DasSarma P."/>
            <person name="Anton B.P."/>
            <person name="DasSarma S.L."/>
            <person name="Martinez F.L."/>
            <person name="Guzman D."/>
            <person name="Roberts R.J."/>
            <person name="DasSarma S."/>
        </authorList>
    </citation>
    <scope>NUCLEOTIDE SEQUENCE [LARGE SCALE GENOMIC DNA]</scope>
    <source>
        <strain evidence="3">BOL5-4</strain>
    </source>
</reference>
<feature type="domain" description="Glycosyltransferase subfamily 4-like N-terminal" evidence="1">
    <location>
        <begin position="46"/>
        <end position="138"/>
    </location>
</feature>
<dbReference type="GO" id="GO:0016740">
    <property type="term" value="F:transferase activity"/>
    <property type="evidence" value="ECO:0007669"/>
    <property type="project" value="UniProtKB-KW"/>
</dbReference>
<keyword evidence="2" id="KW-0808">Transferase</keyword>
<evidence type="ECO:0000259" key="1">
    <source>
        <dbReference type="Pfam" id="PF13439"/>
    </source>
</evidence>